<comment type="caution">
    <text evidence="6">The sequence shown here is derived from an EMBL/GenBank/DDBJ whole genome shotgun (WGS) entry which is preliminary data.</text>
</comment>
<accession>A0ABR4HQU8</accession>
<comment type="similarity">
    <text evidence="1">Belongs to the oxygen-dependent FAD-linked oxidoreductase family.</text>
</comment>
<name>A0ABR4HQU8_9EURO</name>
<dbReference type="EMBL" id="JBFXLT010000016">
    <property type="protein sequence ID" value="KAL2817864.1"/>
    <property type="molecule type" value="Genomic_DNA"/>
</dbReference>
<dbReference type="InterPro" id="IPR016166">
    <property type="entry name" value="FAD-bd_PCMH"/>
</dbReference>
<proteinExistence type="inferred from homology"/>
<dbReference type="Pfam" id="PF01565">
    <property type="entry name" value="FAD_binding_4"/>
    <property type="match status" value="1"/>
</dbReference>
<dbReference type="InterPro" id="IPR006094">
    <property type="entry name" value="Oxid_FAD_bind_N"/>
</dbReference>
<evidence type="ECO:0000313" key="6">
    <source>
        <dbReference type="EMBL" id="KAL2817864.1"/>
    </source>
</evidence>
<keyword evidence="3" id="KW-0274">FAD</keyword>
<dbReference type="InterPro" id="IPR016169">
    <property type="entry name" value="FAD-bd_PCMH_sub2"/>
</dbReference>
<dbReference type="InterPro" id="IPR050416">
    <property type="entry name" value="FAD-linked_Oxidoreductase"/>
</dbReference>
<keyword evidence="7" id="KW-1185">Reference proteome</keyword>
<evidence type="ECO:0000313" key="7">
    <source>
        <dbReference type="Proteomes" id="UP001610334"/>
    </source>
</evidence>
<evidence type="ECO:0000256" key="4">
    <source>
        <dbReference type="ARBA" id="ARBA00023002"/>
    </source>
</evidence>
<dbReference type="SUPFAM" id="SSF56176">
    <property type="entry name" value="FAD-binding/transporter-associated domain-like"/>
    <property type="match status" value="1"/>
</dbReference>
<gene>
    <name evidence="6" type="ORF">BJX63DRAFT_96152</name>
</gene>
<organism evidence="6 7">
    <name type="scientific">Aspergillus granulosus</name>
    <dbReference type="NCBI Taxonomy" id="176169"/>
    <lineage>
        <taxon>Eukaryota</taxon>
        <taxon>Fungi</taxon>
        <taxon>Dikarya</taxon>
        <taxon>Ascomycota</taxon>
        <taxon>Pezizomycotina</taxon>
        <taxon>Eurotiomycetes</taxon>
        <taxon>Eurotiomycetidae</taxon>
        <taxon>Eurotiales</taxon>
        <taxon>Aspergillaceae</taxon>
        <taxon>Aspergillus</taxon>
        <taxon>Aspergillus subgen. Nidulantes</taxon>
    </lineage>
</organism>
<dbReference type="Gene3D" id="3.30.465.10">
    <property type="match status" value="1"/>
</dbReference>
<evidence type="ECO:0000256" key="3">
    <source>
        <dbReference type="ARBA" id="ARBA00022827"/>
    </source>
</evidence>
<feature type="domain" description="FAD-binding PCMH-type" evidence="5">
    <location>
        <begin position="64"/>
        <end position="240"/>
    </location>
</feature>
<protein>
    <recommendedName>
        <fullName evidence="5">FAD-binding PCMH-type domain-containing protein</fullName>
    </recommendedName>
</protein>
<reference evidence="6 7" key="1">
    <citation type="submission" date="2024-07" db="EMBL/GenBank/DDBJ databases">
        <title>Section-level genome sequencing and comparative genomics of Aspergillus sections Usti and Cavernicolus.</title>
        <authorList>
            <consortium name="Lawrence Berkeley National Laboratory"/>
            <person name="Nybo J.L."/>
            <person name="Vesth T.C."/>
            <person name="Theobald S."/>
            <person name="Frisvad J.C."/>
            <person name="Larsen T.O."/>
            <person name="Kjaerboelling I."/>
            <person name="Rothschild-Mancinelli K."/>
            <person name="Lyhne E.K."/>
            <person name="Kogle M.E."/>
            <person name="Barry K."/>
            <person name="Clum A."/>
            <person name="Na H."/>
            <person name="Ledsgaard L."/>
            <person name="Lin J."/>
            <person name="Lipzen A."/>
            <person name="Kuo A."/>
            <person name="Riley R."/>
            <person name="Mondo S."/>
            <person name="Labutti K."/>
            <person name="Haridas S."/>
            <person name="Pangalinan J."/>
            <person name="Salamov A.A."/>
            <person name="Simmons B.A."/>
            <person name="Magnuson J.K."/>
            <person name="Chen J."/>
            <person name="Drula E."/>
            <person name="Henrissat B."/>
            <person name="Wiebenga A."/>
            <person name="Lubbers R.J."/>
            <person name="Gomes A.C."/>
            <person name="Makela M.R."/>
            <person name="Stajich J."/>
            <person name="Grigoriev I.V."/>
            <person name="Mortensen U.H."/>
            <person name="De Vries R.P."/>
            <person name="Baker S.E."/>
            <person name="Andersen M.R."/>
        </authorList>
    </citation>
    <scope>NUCLEOTIDE SEQUENCE [LARGE SCALE GENOMIC DNA]</scope>
    <source>
        <strain evidence="6 7">CBS 588.65</strain>
    </source>
</reference>
<dbReference type="PANTHER" id="PTHR42973">
    <property type="entry name" value="BINDING OXIDOREDUCTASE, PUTATIVE (AFU_ORTHOLOGUE AFUA_1G17690)-RELATED"/>
    <property type="match status" value="1"/>
</dbReference>
<sequence length="505" mass="55068">MKVCPSQVLSVLEAANVLRTCPADGAVSACCTALRESTLADHVFYPQNSAYHASLSTYWRRDVQQTYPACIVQPRSADDVSLAVTTLIEANDNSPQCQFSVRSGGHGTVIGSTNRDYTVTIDLSLLNSTVYNAEAGTASIGPGARWKGVYTTLAEHGVAVPGGRGGTVGVGGFVTGGGNSFHSAQYGFTCDAVVNFEIVLASGEILHANETSHAALFKSLKGGSSNFGIVTRIDLETFPSTQLWGGVAVYDYASTVDAQVDALVEFTANVHKDPNASLIPLYTYNSQLGVPVITNSFVYAQPVEFPDAFKAFYSMPNISDSMRLTGVEGLVGELEPEAGLHNNFFTLTFANDPVILKKAISIHDRMIEEAKKRARSESWSIISLFQPLPGLFAELGQKKRGGNVLGLDEKRDYNLDLLWLTWDNIEDTELFDWIGETFVEELDEFARSVGGEYPYVYLNYAAKNQNPLRSYGEKNLEFMRRVAEEYDPLGVFQEQVPGGFKVTRA</sequence>
<evidence type="ECO:0000256" key="1">
    <source>
        <dbReference type="ARBA" id="ARBA00005466"/>
    </source>
</evidence>
<evidence type="ECO:0000259" key="5">
    <source>
        <dbReference type="PROSITE" id="PS51387"/>
    </source>
</evidence>
<keyword evidence="2" id="KW-0285">Flavoprotein</keyword>
<dbReference type="InterPro" id="IPR036318">
    <property type="entry name" value="FAD-bd_PCMH-like_sf"/>
</dbReference>
<evidence type="ECO:0000256" key="2">
    <source>
        <dbReference type="ARBA" id="ARBA00022630"/>
    </source>
</evidence>
<keyword evidence="4" id="KW-0560">Oxidoreductase</keyword>
<dbReference type="PANTHER" id="PTHR42973:SF53">
    <property type="entry name" value="FAD-BINDING PCMH-TYPE DOMAIN-CONTAINING PROTEIN-RELATED"/>
    <property type="match status" value="1"/>
</dbReference>
<dbReference type="Proteomes" id="UP001610334">
    <property type="component" value="Unassembled WGS sequence"/>
</dbReference>
<dbReference type="PROSITE" id="PS51387">
    <property type="entry name" value="FAD_PCMH"/>
    <property type="match status" value="1"/>
</dbReference>